<dbReference type="GO" id="GO:0006805">
    <property type="term" value="P:xenobiotic metabolic process"/>
    <property type="evidence" value="ECO:0007669"/>
    <property type="project" value="TreeGrafter"/>
</dbReference>
<organism evidence="16 17">
    <name type="scientific">Lymnaea stagnalis</name>
    <name type="common">Great pond snail</name>
    <name type="synonym">Helix stagnalis</name>
    <dbReference type="NCBI Taxonomy" id="6523"/>
    <lineage>
        <taxon>Eukaryota</taxon>
        <taxon>Metazoa</taxon>
        <taxon>Spiralia</taxon>
        <taxon>Lophotrochozoa</taxon>
        <taxon>Mollusca</taxon>
        <taxon>Gastropoda</taxon>
        <taxon>Heterobranchia</taxon>
        <taxon>Euthyneura</taxon>
        <taxon>Panpulmonata</taxon>
        <taxon>Hygrophila</taxon>
        <taxon>Lymnaeoidea</taxon>
        <taxon>Lymnaeidae</taxon>
        <taxon>Lymnaea</taxon>
    </lineage>
</organism>
<keyword evidence="15" id="KW-0812">Transmembrane</keyword>
<evidence type="ECO:0000256" key="2">
    <source>
        <dbReference type="ARBA" id="ARBA00004174"/>
    </source>
</evidence>
<evidence type="ECO:0000256" key="10">
    <source>
        <dbReference type="ARBA" id="ARBA00023004"/>
    </source>
</evidence>
<dbReference type="AlphaFoldDB" id="A0AAV2ISH9"/>
<gene>
    <name evidence="16" type="ORF">GSLYS_00022054001</name>
</gene>
<evidence type="ECO:0000256" key="3">
    <source>
        <dbReference type="ARBA" id="ARBA00004406"/>
    </source>
</evidence>
<evidence type="ECO:0000256" key="12">
    <source>
        <dbReference type="ARBA" id="ARBA00023136"/>
    </source>
</evidence>
<feature type="binding site" description="axial binding residue" evidence="13">
    <location>
        <position position="468"/>
    </location>
    <ligand>
        <name>heme</name>
        <dbReference type="ChEBI" id="CHEBI:30413"/>
    </ligand>
    <ligandPart>
        <name>Fe</name>
        <dbReference type="ChEBI" id="CHEBI:18248"/>
    </ligandPart>
</feature>
<keyword evidence="7" id="KW-0256">Endoplasmic reticulum</keyword>
<evidence type="ECO:0000256" key="8">
    <source>
        <dbReference type="ARBA" id="ARBA00022848"/>
    </source>
</evidence>
<dbReference type="Proteomes" id="UP001497497">
    <property type="component" value="Unassembled WGS sequence"/>
</dbReference>
<dbReference type="InterPro" id="IPR050182">
    <property type="entry name" value="Cytochrome_P450_fam2"/>
</dbReference>
<keyword evidence="8" id="KW-0492">Microsome</keyword>
<dbReference type="InterPro" id="IPR017972">
    <property type="entry name" value="Cyt_P450_CS"/>
</dbReference>
<dbReference type="PANTHER" id="PTHR24300:SF403">
    <property type="entry name" value="CYTOCHROME P450 306A1"/>
    <property type="match status" value="1"/>
</dbReference>
<dbReference type="PANTHER" id="PTHR24300">
    <property type="entry name" value="CYTOCHROME P450 508A4-RELATED"/>
    <property type="match status" value="1"/>
</dbReference>
<evidence type="ECO:0000256" key="13">
    <source>
        <dbReference type="PIRSR" id="PIRSR602401-1"/>
    </source>
</evidence>
<proteinExistence type="inferred from homology"/>
<evidence type="ECO:0000256" key="1">
    <source>
        <dbReference type="ARBA" id="ARBA00001971"/>
    </source>
</evidence>
<evidence type="ECO:0000256" key="6">
    <source>
        <dbReference type="ARBA" id="ARBA00022723"/>
    </source>
</evidence>
<dbReference type="Gene3D" id="1.10.630.10">
    <property type="entry name" value="Cytochrome P450"/>
    <property type="match status" value="1"/>
</dbReference>
<dbReference type="GO" id="GO:0016712">
    <property type="term" value="F:oxidoreductase activity, acting on paired donors, with incorporation or reduction of molecular oxygen, reduced flavin or flavoprotein as one donor, and incorporation of one atom of oxygen"/>
    <property type="evidence" value="ECO:0007669"/>
    <property type="project" value="TreeGrafter"/>
</dbReference>
<comment type="similarity">
    <text evidence="4 14">Belongs to the cytochrome P450 family.</text>
</comment>
<evidence type="ECO:0000256" key="5">
    <source>
        <dbReference type="ARBA" id="ARBA00022617"/>
    </source>
</evidence>
<comment type="subcellular location">
    <subcellularLocation>
        <location evidence="3">Endoplasmic reticulum membrane</location>
        <topology evidence="3">Peripheral membrane protein</topology>
    </subcellularLocation>
    <subcellularLocation>
        <location evidence="2">Microsome membrane</location>
        <topology evidence="2">Peripheral membrane protein</topology>
    </subcellularLocation>
</comment>
<dbReference type="SUPFAM" id="SSF48264">
    <property type="entry name" value="Cytochrome P450"/>
    <property type="match status" value="1"/>
</dbReference>
<keyword evidence="15" id="KW-1133">Transmembrane helix</keyword>
<dbReference type="PROSITE" id="PS00086">
    <property type="entry name" value="CYTOCHROME_P450"/>
    <property type="match status" value="1"/>
</dbReference>
<dbReference type="InterPro" id="IPR036396">
    <property type="entry name" value="Cyt_P450_sf"/>
</dbReference>
<dbReference type="EMBL" id="CAXITT010001630">
    <property type="protein sequence ID" value="CAL1548737.1"/>
    <property type="molecule type" value="Genomic_DNA"/>
</dbReference>
<dbReference type="InterPro" id="IPR002401">
    <property type="entry name" value="Cyt_P450_E_grp-I"/>
</dbReference>
<sequence>MNYSPQSLAQFDNLLYPTVLISLLSALVTAYFLSGRSRQQPPGPWVLLPGIGHLLRFAKDPVEQLRTLRKQYGDVFKVYMGTMPVVFISGFDVINGVLHDRGAEFAHRPPSFIAEKLVSNKGFLNTSGNVWTEQKHNIARTLRSLSASGGLLEQYIKSTVNNLTDHLQSVIQKGEGGQVDLTPVVRRSVCSIAFSMAYGRQLDLDSQLLVSYTDTLDQFLRCMKLAVTTTFIPYIHLLPNDPVGYRKCKQLAVVIEMDFVRPELERLAQIHREAQMTCEKKTGETITTAPTLCYAGAYMDEMNEKIRNNIPTMMSEEHLPKTVSDVIMGSFDTITTTIQWFLIYMTHHLDVQKKCRQEIHKFMGEDGCDVSDIDRSKLAYTQATIMEVQRVANIGPMPPCHTSDKDTHINGYFIPKNTAIMTNMDSLMMGPEVGDDPTEFRPERFLTEDGRPFYPKWFLPFSTGKRMCPGVSVAKKELLGFVVGLLSRFQFCAPLVDGNEELPSLEGVYGLTKAPQPFKLCIQSV</sequence>
<evidence type="ECO:0000256" key="4">
    <source>
        <dbReference type="ARBA" id="ARBA00010617"/>
    </source>
</evidence>
<reference evidence="16 17" key="1">
    <citation type="submission" date="2024-04" db="EMBL/GenBank/DDBJ databases">
        <authorList>
            <consortium name="Genoscope - CEA"/>
            <person name="William W."/>
        </authorList>
    </citation>
    <scope>NUCLEOTIDE SEQUENCE [LARGE SCALE GENOMIC DNA]</scope>
</reference>
<dbReference type="PRINTS" id="PR00463">
    <property type="entry name" value="EP450I"/>
</dbReference>
<dbReference type="Pfam" id="PF00067">
    <property type="entry name" value="p450"/>
    <property type="match status" value="1"/>
</dbReference>
<dbReference type="GO" id="GO:0005506">
    <property type="term" value="F:iron ion binding"/>
    <property type="evidence" value="ECO:0007669"/>
    <property type="project" value="InterPro"/>
</dbReference>
<keyword evidence="12 15" id="KW-0472">Membrane</keyword>
<comment type="cofactor">
    <cofactor evidence="1 13">
        <name>heme</name>
        <dbReference type="ChEBI" id="CHEBI:30413"/>
    </cofactor>
</comment>
<dbReference type="GO" id="GO:0005789">
    <property type="term" value="C:endoplasmic reticulum membrane"/>
    <property type="evidence" value="ECO:0007669"/>
    <property type="project" value="UniProtKB-SubCell"/>
</dbReference>
<keyword evidence="5 13" id="KW-0349">Heme</keyword>
<keyword evidence="6 13" id="KW-0479">Metal-binding</keyword>
<dbReference type="GO" id="GO:0020037">
    <property type="term" value="F:heme binding"/>
    <property type="evidence" value="ECO:0007669"/>
    <property type="project" value="InterPro"/>
</dbReference>
<evidence type="ECO:0000256" key="7">
    <source>
        <dbReference type="ARBA" id="ARBA00022824"/>
    </source>
</evidence>
<evidence type="ECO:0008006" key="18">
    <source>
        <dbReference type="Google" id="ProtNLM"/>
    </source>
</evidence>
<accession>A0AAV2ISH9</accession>
<evidence type="ECO:0000256" key="9">
    <source>
        <dbReference type="ARBA" id="ARBA00023002"/>
    </source>
</evidence>
<comment type="caution">
    <text evidence="16">The sequence shown here is derived from an EMBL/GenBank/DDBJ whole genome shotgun (WGS) entry which is preliminary data.</text>
</comment>
<feature type="transmembrane region" description="Helical" evidence="15">
    <location>
        <begin position="14"/>
        <end position="33"/>
    </location>
</feature>
<dbReference type="InterPro" id="IPR001128">
    <property type="entry name" value="Cyt_P450"/>
</dbReference>
<keyword evidence="10 13" id="KW-0408">Iron</keyword>
<evidence type="ECO:0000256" key="11">
    <source>
        <dbReference type="ARBA" id="ARBA00023033"/>
    </source>
</evidence>
<protein>
    <recommendedName>
        <fullName evidence="18">Cytochrome P450</fullName>
    </recommendedName>
</protein>
<keyword evidence="11 14" id="KW-0503">Monooxygenase</keyword>
<name>A0AAV2ISH9_LYMST</name>
<evidence type="ECO:0000313" key="17">
    <source>
        <dbReference type="Proteomes" id="UP001497497"/>
    </source>
</evidence>
<evidence type="ECO:0000256" key="14">
    <source>
        <dbReference type="RuleBase" id="RU000461"/>
    </source>
</evidence>
<dbReference type="FunFam" id="1.10.630.10:FF:000238">
    <property type="entry name" value="Cytochrome P450 2A6"/>
    <property type="match status" value="1"/>
</dbReference>
<evidence type="ECO:0000256" key="15">
    <source>
        <dbReference type="SAM" id="Phobius"/>
    </source>
</evidence>
<keyword evidence="9 14" id="KW-0560">Oxidoreductase</keyword>
<evidence type="ECO:0000313" key="16">
    <source>
        <dbReference type="EMBL" id="CAL1548737.1"/>
    </source>
</evidence>
<keyword evidence="17" id="KW-1185">Reference proteome</keyword>
<dbReference type="GO" id="GO:0008395">
    <property type="term" value="F:steroid hydroxylase activity"/>
    <property type="evidence" value="ECO:0007669"/>
    <property type="project" value="TreeGrafter"/>
</dbReference>
<dbReference type="GO" id="GO:0006082">
    <property type="term" value="P:organic acid metabolic process"/>
    <property type="evidence" value="ECO:0007669"/>
    <property type="project" value="TreeGrafter"/>
</dbReference>
<dbReference type="PRINTS" id="PR00385">
    <property type="entry name" value="P450"/>
</dbReference>